<evidence type="ECO:0000313" key="6">
    <source>
        <dbReference type="Proteomes" id="UP000076603"/>
    </source>
</evidence>
<dbReference type="PANTHER" id="PTHR46847">
    <property type="entry name" value="D-ALLOSE-BINDING PERIPLASMIC PROTEIN-RELATED"/>
    <property type="match status" value="1"/>
</dbReference>
<reference evidence="5 6" key="1">
    <citation type="submission" date="2016-04" db="EMBL/GenBank/DDBJ databases">
        <title>Genome sequence of Clostridium magnum DSM 2767.</title>
        <authorList>
            <person name="Poehlein A."/>
            <person name="Uhlig R."/>
            <person name="Fischer R."/>
            <person name="Bahl H."/>
            <person name="Daniel R."/>
        </authorList>
    </citation>
    <scope>NUCLEOTIDE SEQUENCE [LARGE SCALE GENOMIC DNA]</scope>
    <source>
        <strain evidence="5 6">DSM 2767</strain>
    </source>
</reference>
<comment type="similarity">
    <text evidence="2">Belongs to the bacterial solute-binding protein 2 family.</text>
</comment>
<dbReference type="InterPro" id="IPR025997">
    <property type="entry name" value="SBP_2_dom"/>
</dbReference>
<dbReference type="PANTHER" id="PTHR46847:SF1">
    <property type="entry name" value="D-ALLOSE-BINDING PERIPLASMIC PROTEIN-RELATED"/>
    <property type="match status" value="1"/>
</dbReference>
<organism evidence="5 6">
    <name type="scientific">Clostridium magnum DSM 2767</name>
    <dbReference type="NCBI Taxonomy" id="1121326"/>
    <lineage>
        <taxon>Bacteria</taxon>
        <taxon>Bacillati</taxon>
        <taxon>Bacillota</taxon>
        <taxon>Clostridia</taxon>
        <taxon>Eubacteriales</taxon>
        <taxon>Clostridiaceae</taxon>
        <taxon>Clostridium</taxon>
    </lineage>
</organism>
<dbReference type="RefSeq" id="WP_066630260.1">
    <property type="nucleotide sequence ID" value="NZ_FQXL01000020.1"/>
</dbReference>
<evidence type="ECO:0000256" key="2">
    <source>
        <dbReference type="ARBA" id="ARBA00007639"/>
    </source>
</evidence>
<dbReference type="GO" id="GO:0030246">
    <property type="term" value="F:carbohydrate binding"/>
    <property type="evidence" value="ECO:0007669"/>
    <property type="project" value="UniProtKB-ARBA"/>
</dbReference>
<dbReference type="OrthoDB" id="9769193at2"/>
<dbReference type="Gene3D" id="3.40.50.2300">
    <property type="match status" value="2"/>
</dbReference>
<dbReference type="SUPFAM" id="SSF53822">
    <property type="entry name" value="Periplasmic binding protein-like I"/>
    <property type="match status" value="1"/>
</dbReference>
<dbReference type="EMBL" id="LWAE01000012">
    <property type="protein sequence ID" value="KZL89015.1"/>
    <property type="molecule type" value="Genomic_DNA"/>
</dbReference>
<evidence type="ECO:0000256" key="1">
    <source>
        <dbReference type="ARBA" id="ARBA00004196"/>
    </source>
</evidence>
<dbReference type="STRING" id="1121326.CLMAG_57130"/>
<comment type="subcellular location">
    <subcellularLocation>
        <location evidence="1">Cell envelope</location>
    </subcellularLocation>
</comment>
<comment type="caution">
    <text evidence="5">The sequence shown here is derived from an EMBL/GenBank/DDBJ whole genome shotgun (WGS) entry which is preliminary data.</text>
</comment>
<evidence type="ECO:0000259" key="4">
    <source>
        <dbReference type="Pfam" id="PF13407"/>
    </source>
</evidence>
<protein>
    <submittedName>
        <fullName evidence="5">D-galactose-binding periplasmic protein</fullName>
    </submittedName>
</protein>
<dbReference type="Proteomes" id="UP000076603">
    <property type="component" value="Unassembled WGS sequence"/>
</dbReference>
<evidence type="ECO:0000256" key="3">
    <source>
        <dbReference type="ARBA" id="ARBA00022729"/>
    </source>
</evidence>
<dbReference type="AlphaFoldDB" id="A0A162QVB2"/>
<feature type="domain" description="Periplasmic binding protein" evidence="4">
    <location>
        <begin position="35"/>
        <end position="292"/>
    </location>
</feature>
<name>A0A162QVB2_9CLOT</name>
<dbReference type="InterPro" id="IPR028082">
    <property type="entry name" value="Peripla_BP_I"/>
</dbReference>
<keyword evidence="6" id="KW-1185">Reference proteome</keyword>
<dbReference type="GO" id="GO:0030313">
    <property type="term" value="C:cell envelope"/>
    <property type="evidence" value="ECO:0007669"/>
    <property type="project" value="UniProtKB-SubCell"/>
</dbReference>
<keyword evidence="3" id="KW-0732">Signal</keyword>
<gene>
    <name evidence="5" type="primary">mglB_3</name>
    <name evidence="5" type="ORF">CLMAG_57130</name>
</gene>
<accession>A0A162QVB2</accession>
<dbReference type="PATRIC" id="fig|1121326.3.peg.5769"/>
<proteinExistence type="inferred from homology"/>
<evidence type="ECO:0000313" key="5">
    <source>
        <dbReference type="EMBL" id="KZL89015.1"/>
    </source>
</evidence>
<dbReference type="Pfam" id="PF13407">
    <property type="entry name" value="Peripla_BP_4"/>
    <property type="match status" value="1"/>
</dbReference>
<dbReference type="PROSITE" id="PS51257">
    <property type="entry name" value="PROKAR_LIPOPROTEIN"/>
    <property type="match status" value="1"/>
</dbReference>
<sequence>MKKKIAIILTVIMMLAIFSGCGLKGSVSSNKKVKILFSLSDGSDNFRKLLAKYAENYAKSQNVELTVMDAAGSIEKQVSNMKEAVTSGYSAIICAPVNIDTALQLEKTAEGIPIVFLNSNPKDSLLEKNKYVYVGSDEKVAGQYQAEYIASYLKSKNDVKVVLLKGEKGHPATKGRTEAAKQTLKEKGINAEYVFEDNANWSRQTAKDMFNVFLSTGKKFDCVIANNDEMALGVVDSLRENNIDPSSIPILGVDATSVGKQAVVDGSMKLTIYQPAEGQSKSAVQAAIEIGSGGSLSNIKNVADNGKYIWVPFEKVDSSNVNKYMN</sequence>